<evidence type="ECO:0000256" key="3">
    <source>
        <dbReference type="ARBA" id="ARBA00004571"/>
    </source>
</evidence>
<dbReference type="eggNOG" id="COG2829">
    <property type="taxonomic scope" value="Bacteria"/>
</dbReference>
<evidence type="ECO:0000256" key="6">
    <source>
        <dbReference type="ARBA" id="ARBA00013179"/>
    </source>
</evidence>
<dbReference type="Pfam" id="PF02253">
    <property type="entry name" value="PLA1"/>
    <property type="match status" value="1"/>
</dbReference>
<evidence type="ECO:0000256" key="15">
    <source>
        <dbReference type="ARBA" id="ARBA00023098"/>
    </source>
</evidence>
<dbReference type="InterPro" id="IPR036541">
    <property type="entry name" value="PLipase_A1_sf"/>
</dbReference>
<evidence type="ECO:0000256" key="4">
    <source>
        <dbReference type="ARBA" id="ARBA00010525"/>
    </source>
</evidence>
<evidence type="ECO:0000256" key="13">
    <source>
        <dbReference type="ARBA" id="ARBA00022837"/>
    </source>
</evidence>
<dbReference type="RefSeq" id="WP_009135462.1">
    <property type="nucleotide sequence ID" value="NZ_JH594596.1"/>
</dbReference>
<feature type="chain" id="PRO_5003548847" description="Phosphatidylcholine 1-acylhydrolase" evidence="21">
    <location>
        <begin position="23"/>
        <end position="282"/>
    </location>
</feature>
<evidence type="ECO:0000256" key="7">
    <source>
        <dbReference type="ARBA" id="ARBA00013278"/>
    </source>
</evidence>
<proteinExistence type="inferred from homology"/>
<evidence type="ECO:0000256" key="1">
    <source>
        <dbReference type="ARBA" id="ARBA00000111"/>
    </source>
</evidence>
<evidence type="ECO:0000256" key="17">
    <source>
        <dbReference type="ARBA" id="ARBA00023237"/>
    </source>
</evidence>
<comment type="catalytic activity">
    <reaction evidence="2">
        <text>a 1,2-diacyl-sn-glycero-3-phosphocholine + H2O = a 1-acyl-sn-glycero-3-phosphocholine + a fatty acid + H(+)</text>
        <dbReference type="Rhea" id="RHEA:15801"/>
        <dbReference type="ChEBI" id="CHEBI:15377"/>
        <dbReference type="ChEBI" id="CHEBI:15378"/>
        <dbReference type="ChEBI" id="CHEBI:28868"/>
        <dbReference type="ChEBI" id="CHEBI:57643"/>
        <dbReference type="ChEBI" id="CHEBI:58168"/>
        <dbReference type="EC" id="3.1.1.4"/>
    </reaction>
</comment>
<dbReference type="HOGENOM" id="CLU_045813_3_1_10"/>
<dbReference type="GO" id="GO:0004623">
    <property type="term" value="F:phospholipase A2 activity"/>
    <property type="evidence" value="ECO:0007669"/>
    <property type="project" value="UniProtKB-EC"/>
</dbReference>
<dbReference type="Proteomes" id="UP000004892">
    <property type="component" value="Unassembled WGS sequence"/>
</dbReference>
<organism evidence="22 23">
    <name type="scientific">Odoribacter laneus YIT 12061</name>
    <dbReference type="NCBI Taxonomy" id="742817"/>
    <lineage>
        <taxon>Bacteria</taxon>
        <taxon>Pseudomonadati</taxon>
        <taxon>Bacteroidota</taxon>
        <taxon>Bacteroidia</taxon>
        <taxon>Bacteroidales</taxon>
        <taxon>Odoribacteraceae</taxon>
        <taxon>Odoribacter</taxon>
    </lineage>
</organism>
<keyword evidence="11 21" id="KW-0732">Signal</keyword>
<protein>
    <recommendedName>
        <fullName evidence="18">Phosphatidylcholine 1-acylhydrolase</fullName>
        <ecNumber evidence="6">3.1.1.32</ecNumber>
        <ecNumber evidence="7">3.1.1.4</ecNumber>
    </recommendedName>
</protein>
<evidence type="ECO:0000256" key="16">
    <source>
        <dbReference type="ARBA" id="ARBA00023136"/>
    </source>
</evidence>
<dbReference type="EMBL" id="ADMC01000002">
    <property type="protein sequence ID" value="EHP50981.1"/>
    <property type="molecule type" value="Genomic_DNA"/>
</dbReference>
<feature type="binding site" description="in dimeric form" evidence="20">
    <location>
        <position position="111"/>
    </location>
    <ligand>
        <name>Ca(2+)</name>
        <dbReference type="ChEBI" id="CHEBI:29108"/>
        <label>1</label>
    </ligand>
</feature>
<evidence type="ECO:0000256" key="5">
    <source>
        <dbReference type="ARBA" id="ARBA00011702"/>
    </source>
</evidence>
<comment type="caution">
    <text evidence="22">The sequence shown here is derived from an EMBL/GenBank/DDBJ whole genome shotgun (WGS) entry which is preliminary data.</text>
</comment>
<dbReference type="GO" id="GO:0008970">
    <property type="term" value="F:phospholipase A1 activity"/>
    <property type="evidence" value="ECO:0007669"/>
    <property type="project" value="UniProtKB-EC"/>
</dbReference>
<evidence type="ECO:0000256" key="9">
    <source>
        <dbReference type="ARBA" id="ARBA00022692"/>
    </source>
</evidence>
<keyword evidence="23" id="KW-1185">Reference proteome</keyword>
<gene>
    <name evidence="22" type="ORF">HMPREF9449_00308</name>
</gene>
<reference evidence="22 23" key="1">
    <citation type="submission" date="2012-01" db="EMBL/GenBank/DDBJ databases">
        <title>The Genome Sequence of Odoribacter laneus YIT 12061.</title>
        <authorList>
            <consortium name="The Broad Institute Genome Sequencing Platform"/>
            <person name="Earl A."/>
            <person name="Ward D."/>
            <person name="Feldgarden M."/>
            <person name="Gevers D."/>
            <person name="Morotomi M."/>
            <person name="Young S.K."/>
            <person name="Zeng Q."/>
            <person name="Gargeya S."/>
            <person name="Fitzgerald M."/>
            <person name="Haas B."/>
            <person name="Abouelleil A."/>
            <person name="Alvarado L."/>
            <person name="Arachchi H.M."/>
            <person name="Berlin A."/>
            <person name="Chapman S.B."/>
            <person name="Gearin G."/>
            <person name="Goldberg J."/>
            <person name="Griggs A."/>
            <person name="Gujja S."/>
            <person name="Hansen M."/>
            <person name="Heiman D."/>
            <person name="Howarth C."/>
            <person name="Larimer J."/>
            <person name="Lui A."/>
            <person name="MacDonald P.J.P."/>
            <person name="McCowen C."/>
            <person name="Montmayeur A."/>
            <person name="Murphy C."/>
            <person name="Neiman D."/>
            <person name="Pearson M."/>
            <person name="Priest M."/>
            <person name="Roberts A."/>
            <person name="Saif S."/>
            <person name="Shea T."/>
            <person name="Sisk P."/>
            <person name="Stolte C."/>
            <person name="Sykes S."/>
            <person name="Wortman J."/>
            <person name="Nusbaum C."/>
            <person name="Birren B."/>
        </authorList>
    </citation>
    <scope>NUCLEOTIDE SEQUENCE [LARGE SCALE GENOMIC DNA]</scope>
    <source>
        <strain evidence="22 23">YIT 12061</strain>
    </source>
</reference>
<keyword evidence="9" id="KW-0812">Transmembrane</keyword>
<dbReference type="GeneID" id="98067968"/>
<dbReference type="EC" id="3.1.1.4" evidence="7"/>
<keyword evidence="17" id="KW-0998">Cell outer membrane</keyword>
<evidence type="ECO:0000256" key="20">
    <source>
        <dbReference type="PIRSR" id="PIRSR603187-2"/>
    </source>
</evidence>
<evidence type="ECO:0000256" key="2">
    <source>
        <dbReference type="ARBA" id="ARBA00001604"/>
    </source>
</evidence>
<feature type="binding site" description="in dimeric form" evidence="20">
    <location>
        <position position="155"/>
    </location>
    <ligand>
        <name>Ca(2+)</name>
        <dbReference type="ChEBI" id="CHEBI:29108"/>
        <label>1</label>
    </ligand>
</feature>
<dbReference type="Gene3D" id="2.40.230.10">
    <property type="entry name" value="Phospholipase A1"/>
    <property type="match status" value="1"/>
</dbReference>
<evidence type="ECO:0000256" key="8">
    <source>
        <dbReference type="ARBA" id="ARBA00022452"/>
    </source>
</evidence>
<comment type="subcellular location">
    <subcellularLocation>
        <location evidence="3">Cell outer membrane</location>
        <topology evidence="3">Multi-pass membrane protein</topology>
    </subcellularLocation>
</comment>
<dbReference type="InterPro" id="IPR003187">
    <property type="entry name" value="PLipase_A1"/>
</dbReference>
<dbReference type="GO" id="GO:0046872">
    <property type="term" value="F:metal ion binding"/>
    <property type="evidence" value="ECO:0007669"/>
    <property type="project" value="UniProtKB-KW"/>
</dbReference>
<feature type="active site" description="Nucleophile" evidence="19">
    <location>
        <position position="147"/>
    </location>
</feature>
<evidence type="ECO:0000313" key="23">
    <source>
        <dbReference type="Proteomes" id="UP000004892"/>
    </source>
</evidence>
<dbReference type="PATRIC" id="fig|742817.3.peg.327"/>
<evidence type="ECO:0000256" key="12">
    <source>
        <dbReference type="ARBA" id="ARBA00022801"/>
    </source>
</evidence>
<comment type="similarity">
    <text evidence="4">Belongs to the phospholipase A1 family.</text>
</comment>
<dbReference type="PRINTS" id="PR01486">
    <property type="entry name" value="PHPHLIPASEA1"/>
</dbReference>
<evidence type="ECO:0000256" key="19">
    <source>
        <dbReference type="PIRSR" id="PIRSR603187-1"/>
    </source>
</evidence>
<keyword evidence="14" id="KW-0442">Lipid degradation</keyword>
<dbReference type="EC" id="3.1.1.32" evidence="6"/>
<dbReference type="SUPFAM" id="SSF56931">
    <property type="entry name" value="Outer membrane phospholipase A (OMPLA)"/>
    <property type="match status" value="1"/>
</dbReference>
<name>H1DDH2_9BACT</name>
<dbReference type="PANTHER" id="PTHR40457:SF1">
    <property type="entry name" value="PHOSPHOLIPASE A1"/>
    <property type="match status" value="1"/>
</dbReference>
<keyword evidence="13 20" id="KW-0106">Calcium</keyword>
<comment type="catalytic activity">
    <reaction evidence="1">
        <text>a 1,2-diacyl-sn-glycero-3-phosphocholine + H2O = a 2-acyl-sn-glycero-3-phosphocholine + a fatty acid + H(+)</text>
        <dbReference type="Rhea" id="RHEA:18689"/>
        <dbReference type="ChEBI" id="CHEBI:15377"/>
        <dbReference type="ChEBI" id="CHEBI:15378"/>
        <dbReference type="ChEBI" id="CHEBI:28868"/>
        <dbReference type="ChEBI" id="CHEBI:57643"/>
        <dbReference type="ChEBI" id="CHEBI:57875"/>
        <dbReference type="EC" id="3.1.1.32"/>
    </reaction>
</comment>
<dbReference type="PANTHER" id="PTHR40457">
    <property type="entry name" value="PHOSPHOLIPASE A1"/>
    <property type="match status" value="1"/>
</dbReference>
<dbReference type="STRING" id="742817.HMPREF9449_00308"/>
<comment type="cofactor">
    <cofactor evidence="20">
        <name>Ca(2+)</name>
        <dbReference type="ChEBI" id="CHEBI:29108"/>
    </cofactor>
    <text evidence="20">Binds 1 Ca(2+) ion per monomer.</text>
</comment>
<evidence type="ECO:0000256" key="18">
    <source>
        <dbReference type="ARBA" id="ARBA00032375"/>
    </source>
</evidence>
<dbReference type="GO" id="GO:0009279">
    <property type="term" value="C:cell outer membrane"/>
    <property type="evidence" value="ECO:0007669"/>
    <property type="project" value="UniProtKB-SubCell"/>
</dbReference>
<feature type="binding site" description="in dimeric form" evidence="20">
    <location>
        <position position="150"/>
    </location>
    <ligand>
        <name>Ca(2+)</name>
        <dbReference type="ChEBI" id="CHEBI:29108"/>
        <label>1</label>
    </ligand>
</feature>
<dbReference type="AlphaFoldDB" id="H1DDH2"/>
<evidence type="ECO:0000256" key="14">
    <source>
        <dbReference type="ARBA" id="ARBA00022963"/>
    </source>
</evidence>
<evidence type="ECO:0000256" key="11">
    <source>
        <dbReference type="ARBA" id="ARBA00022729"/>
    </source>
</evidence>
<feature type="signal peptide" evidence="21">
    <location>
        <begin position="1"/>
        <end position="22"/>
    </location>
</feature>
<sequence>MGNKFLILCLLGFLMEIPSAYAQQRKFFSQGNVSRDSVADDLGTIPAFTIYKDNYLITGTNFSGGKITKYNSDAKFQISLRHRLYKSMLPWRIYLFFTYTQKSFWDIYRKSAPFTETNYNPTLGFGHNFVKDKRIAGVAFLQFEHESNGRDSIWSRSWNKISFMGLYAFKRNYTLQAKFWIPVMVAKENKSLPRYAGVGLLAATYTSNNERLNCSVVMIKRAEWNLSANWKIEVAYKIFKLDNQYVFLQFYNGYGESMIAYKYFQRCVRVGIVIKPNSFTIF</sequence>
<keyword evidence="10 20" id="KW-0479">Metal-binding</keyword>
<evidence type="ECO:0000313" key="22">
    <source>
        <dbReference type="EMBL" id="EHP50981.1"/>
    </source>
</evidence>
<accession>H1DDH2</accession>
<evidence type="ECO:0000256" key="21">
    <source>
        <dbReference type="SAM" id="SignalP"/>
    </source>
</evidence>
<keyword evidence="12" id="KW-0378">Hydrolase</keyword>
<dbReference type="GO" id="GO:0016042">
    <property type="term" value="P:lipid catabolic process"/>
    <property type="evidence" value="ECO:0007669"/>
    <property type="project" value="UniProtKB-KW"/>
</dbReference>
<comment type="subunit">
    <text evidence="5">Homodimer; dimerization is reversible, and the dimeric form is the active one.</text>
</comment>
<feature type="active site" description="Proton acceptor" evidence="19">
    <location>
        <position position="145"/>
    </location>
</feature>
<evidence type="ECO:0000256" key="10">
    <source>
        <dbReference type="ARBA" id="ARBA00022723"/>
    </source>
</evidence>
<keyword evidence="8" id="KW-1134">Transmembrane beta strand</keyword>
<keyword evidence="15" id="KW-0443">Lipid metabolism</keyword>
<keyword evidence="16" id="KW-0472">Membrane</keyword>